<dbReference type="InterPro" id="IPR011009">
    <property type="entry name" value="Kinase-like_dom_sf"/>
</dbReference>
<keyword evidence="7" id="KW-1185">Reference proteome</keyword>
<organism evidence="6 7">
    <name type="scientific">Sistotremastrum suecicum HHB10207 ss-3</name>
    <dbReference type="NCBI Taxonomy" id="1314776"/>
    <lineage>
        <taxon>Eukaryota</taxon>
        <taxon>Fungi</taxon>
        <taxon>Dikarya</taxon>
        <taxon>Basidiomycota</taxon>
        <taxon>Agaricomycotina</taxon>
        <taxon>Agaricomycetes</taxon>
        <taxon>Sistotremastrales</taxon>
        <taxon>Sistotremastraceae</taxon>
        <taxon>Sistotremastrum</taxon>
    </lineage>
</organism>
<proteinExistence type="predicted"/>
<name>A0A166B8D8_9AGAM</name>
<keyword evidence="1" id="KW-0723">Serine/threonine-protein kinase</keyword>
<dbReference type="GO" id="GO:0004674">
    <property type="term" value="F:protein serine/threonine kinase activity"/>
    <property type="evidence" value="ECO:0007669"/>
    <property type="project" value="UniProtKB-KW"/>
</dbReference>
<dbReference type="Gene3D" id="3.20.200.10">
    <property type="entry name" value="MHCK/EF2 kinase"/>
    <property type="match status" value="1"/>
</dbReference>
<sequence>MCFNRVCVSCGRRFSKLAQKDCPKCQMRRQAPDAAERQRIETIPQCDTCGGVFEFMPPDQKTCGGCQNTATRGSVPSSSSSRRHHSPADAIVIADSSDIEEIPPPKPTRAPIGTVPPPLTQSIIHFKKEASEKRLTPKVEETTPSNLQDRTRVILMKRQHAKSGKRAQPGNNFINVSVTIFIQHHNGSTSGTRVLPFGSGFEYTTKMEVVLRRILEQLQEDDGSWKNVYPECTLDAKRVQWTFNSSSKTALCAQDRSAAVTIHEFFVHHSASPGFNISKKDIKDSLIKLRLLVPEEIIARDSPEPEPIVAPKKRRGTLIEEKNIKREKLDVKLEPGALTYRTCLHPTIIANKFVLPDTAPPATLFGKKTLLAPRSMLVILHTPVITGTELTFEVGAGPVAALVSPTPFEKRYYEMSVGAPPVSPPVYFARTNANRGSRMDLQEKIDAAKSDLKSAFELLQAIQFLSDNLEDDGLPHLTIPLPTIAVEVPNQDFRIQANDPNQQVWIYHEGIQSKSIFDCERQVPMVTLAQTISHISFKLSEGVSVLTDFRAAHYGNGHQSLQLFGPRCHTIPGNRNISDDGPLALDKFRKNHSCNEYCEKLGLDKFV</sequence>
<feature type="region of interest" description="Disordered" evidence="4">
    <location>
        <begin position="67"/>
        <end position="89"/>
    </location>
</feature>
<dbReference type="EMBL" id="KV428117">
    <property type="protein sequence ID" value="KZT36096.1"/>
    <property type="molecule type" value="Genomic_DNA"/>
</dbReference>
<evidence type="ECO:0000256" key="3">
    <source>
        <dbReference type="ARBA" id="ARBA00022777"/>
    </source>
</evidence>
<accession>A0A166B8D8</accession>
<evidence type="ECO:0000256" key="2">
    <source>
        <dbReference type="ARBA" id="ARBA00022679"/>
    </source>
</evidence>
<evidence type="ECO:0000313" key="7">
    <source>
        <dbReference type="Proteomes" id="UP000076798"/>
    </source>
</evidence>
<evidence type="ECO:0000256" key="4">
    <source>
        <dbReference type="SAM" id="MobiDB-lite"/>
    </source>
</evidence>
<evidence type="ECO:0000259" key="5">
    <source>
        <dbReference type="PROSITE" id="PS51158"/>
    </source>
</evidence>
<dbReference type="OrthoDB" id="301415at2759"/>
<keyword evidence="2" id="KW-0808">Transferase</keyword>
<dbReference type="GO" id="GO:0005524">
    <property type="term" value="F:ATP binding"/>
    <property type="evidence" value="ECO:0007669"/>
    <property type="project" value="InterPro"/>
</dbReference>
<dbReference type="AlphaFoldDB" id="A0A166B8D8"/>
<dbReference type="PROSITE" id="PS51158">
    <property type="entry name" value="ALPHA_KINASE"/>
    <property type="match status" value="1"/>
</dbReference>
<keyword evidence="3" id="KW-0418">Kinase</keyword>
<dbReference type="Proteomes" id="UP000076798">
    <property type="component" value="Unassembled WGS sequence"/>
</dbReference>
<protein>
    <recommendedName>
        <fullName evidence="5">Alpha-type protein kinase domain-containing protein</fullName>
    </recommendedName>
</protein>
<evidence type="ECO:0000256" key="1">
    <source>
        <dbReference type="ARBA" id="ARBA00022527"/>
    </source>
</evidence>
<dbReference type="InterPro" id="IPR004166">
    <property type="entry name" value="a-kinase_dom"/>
</dbReference>
<gene>
    <name evidence="6" type="ORF">SISSUDRAFT_1130635</name>
</gene>
<reference evidence="6 7" key="1">
    <citation type="journal article" date="2016" name="Mol. Biol. Evol.">
        <title>Comparative Genomics of Early-Diverging Mushroom-Forming Fungi Provides Insights into the Origins of Lignocellulose Decay Capabilities.</title>
        <authorList>
            <person name="Nagy L.G."/>
            <person name="Riley R."/>
            <person name="Tritt A."/>
            <person name="Adam C."/>
            <person name="Daum C."/>
            <person name="Floudas D."/>
            <person name="Sun H."/>
            <person name="Yadav J.S."/>
            <person name="Pangilinan J."/>
            <person name="Larsson K.H."/>
            <person name="Matsuura K."/>
            <person name="Barry K."/>
            <person name="Labutti K."/>
            <person name="Kuo R."/>
            <person name="Ohm R.A."/>
            <person name="Bhattacharya S.S."/>
            <person name="Shirouzu T."/>
            <person name="Yoshinaga Y."/>
            <person name="Martin F.M."/>
            <person name="Grigoriev I.V."/>
            <person name="Hibbett D.S."/>
        </authorList>
    </citation>
    <scope>NUCLEOTIDE SEQUENCE [LARGE SCALE GENOMIC DNA]</scope>
    <source>
        <strain evidence="6 7">HHB10207 ss-3</strain>
    </source>
</reference>
<feature type="domain" description="Alpha-type protein kinase" evidence="5">
    <location>
        <begin position="527"/>
        <end position="606"/>
    </location>
</feature>
<dbReference type="SUPFAM" id="SSF56112">
    <property type="entry name" value="Protein kinase-like (PK-like)"/>
    <property type="match status" value="1"/>
</dbReference>
<dbReference type="Pfam" id="PF02816">
    <property type="entry name" value="Alpha_kinase"/>
    <property type="match status" value="1"/>
</dbReference>
<evidence type="ECO:0000313" key="6">
    <source>
        <dbReference type="EMBL" id="KZT36096.1"/>
    </source>
</evidence>